<dbReference type="Proteomes" id="UP000023772">
    <property type="component" value="Chromosome"/>
</dbReference>
<gene>
    <name evidence="2" type="ORF">FH5T_03730</name>
    <name evidence="3" type="ORF">FH5T_19935</name>
</gene>
<sequence>MFNKAGENYRWKEVVYCRSFSPWLPGLNVKIGTSLGRGKHSASPPSVQENPGKFRAATQRLLPTP</sequence>
<evidence type="ECO:0000256" key="1">
    <source>
        <dbReference type="SAM" id="MobiDB-lite"/>
    </source>
</evidence>
<evidence type="ECO:0000313" key="2">
    <source>
        <dbReference type="EMBL" id="AHW61556.1"/>
    </source>
</evidence>
<name>A0ABM5QFG8_9BACT</name>
<evidence type="ECO:0000313" key="3">
    <source>
        <dbReference type="EMBL" id="AHW62344.1"/>
    </source>
</evidence>
<protein>
    <submittedName>
        <fullName evidence="3">Uncharacterized protein</fullName>
    </submittedName>
</protein>
<proteinExistence type="predicted"/>
<keyword evidence="4" id="KW-1185">Reference proteome</keyword>
<organism evidence="3 4">
    <name type="scientific">Draconibacterium orientale</name>
    <dbReference type="NCBI Taxonomy" id="1168034"/>
    <lineage>
        <taxon>Bacteria</taxon>
        <taxon>Pseudomonadati</taxon>
        <taxon>Bacteroidota</taxon>
        <taxon>Bacteroidia</taxon>
        <taxon>Marinilabiliales</taxon>
        <taxon>Prolixibacteraceae</taxon>
        <taxon>Draconibacterium</taxon>
    </lineage>
</organism>
<accession>A0ABM5QFG8</accession>
<dbReference type="EMBL" id="CP007451">
    <property type="protein sequence ID" value="AHW61556.1"/>
    <property type="molecule type" value="Genomic_DNA"/>
</dbReference>
<reference evidence="3 4" key="1">
    <citation type="submission" date="2014-03" db="EMBL/GenBank/DDBJ databases">
        <title>Complete genome sequence of a deeply braunched marine Bacteroidia bacterium Draconibacterium orientale type strain FH5T.</title>
        <authorList>
            <person name="Li X."/>
            <person name="Wang X."/>
            <person name="Xie Z."/>
            <person name="Du Z."/>
            <person name="Chen G."/>
        </authorList>
    </citation>
    <scope>NUCLEOTIDE SEQUENCE [LARGE SCALE GENOMIC DNA]</scope>
    <source>
        <strain evidence="3 4">FH5</strain>
    </source>
</reference>
<dbReference type="EMBL" id="CP007451">
    <property type="protein sequence ID" value="AHW62344.1"/>
    <property type="molecule type" value="Genomic_DNA"/>
</dbReference>
<feature type="region of interest" description="Disordered" evidence="1">
    <location>
        <begin position="34"/>
        <end position="65"/>
    </location>
</feature>
<evidence type="ECO:0000313" key="4">
    <source>
        <dbReference type="Proteomes" id="UP000023772"/>
    </source>
</evidence>